<dbReference type="OrthoDB" id="5644966at2"/>
<comment type="caution">
    <text evidence="9">The sequence shown here is derived from an EMBL/GenBank/DDBJ whole genome shotgun (WGS) entry which is preliminary data.</text>
</comment>
<feature type="domain" description="Flagellar motor switch protein FliN-like C-terminal" evidence="8">
    <location>
        <begin position="31"/>
        <end position="98"/>
    </location>
</feature>
<comment type="similarity">
    <text evidence="2">Belongs to the FliN/MopA/SpaO family.</text>
</comment>
<keyword evidence="9" id="KW-0966">Cell projection</keyword>
<sequence>MSITVKKIALPELEPETENQSLLGDNYLNLVGSLEVECQVRLGNITLSLAELRCLKAGQLLSLDQKINEPIDLLLNNQVIARGELMSVDECFALLITEAPDE</sequence>
<evidence type="ECO:0000256" key="3">
    <source>
        <dbReference type="ARBA" id="ARBA00021897"/>
    </source>
</evidence>
<evidence type="ECO:0000256" key="7">
    <source>
        <dbReference type="ARBA" id="ARBA00023136"/>
    </source>
</evidence>
<dbReference type="InterPro" id="IPR001172">
    <property type="entry name" value="FliN_T3SS_HrcQb"/>
</dbReference>
<organism evidence="9 10">
    <name type="scientific">Legionella maceachernii</name>
    <dbReference type="NCBI Taxonomy" id="466"/>
    <lineage>
        <taxon>Bacteria</taxon>
        <taxon>Pseudomonadati</taxon>
        <taxon>Pseudomonadota</taxon>
        <taxon>Gammaproteobacteria</taxon>
        <taxon>Legionellales</taxon>
        <taxon>Legionellaceae</taxon>
        <taxon>Legionella</taxon>
    </lineage>
</organism>
<evidence type="ECO:0000256" key="2">
    <source>
        <dbReference type="ARBA" id="ARBA00009226"/>
    </source>
</evidence>
<dbReference type="Pfam" id="PF01052">
    <property type="entry name" value="FliMN_C"/>
    <property type="match status" value="1"/>
</dbReference>
<evidence type="ECO:0000256" key="4">
    <source>
        <dbReference type="ARBA" id="ARBA00022475"/>
    </source>
</evidence>
<dbReference type="AlphaFoldDB" id="A0A0W0W077"/>
<gene>
    <name evidence="9" type="primary">fliN_1</name>
    <name evidence="9" type="ORF">Lmac_1600</name>
</gene>
<dbReference type="GO" id="GO:0003774">
    <property type="term" value="F:cytoskeletal motor activity"/>
    <property type="evidence" value="ECO:0007669"/>
    <property type="project" value="InterPro"/>
</dbReference>
<comment type="subcellular location">
    <subcellularLocation>
        <location evidence="1">Cell membrane</location>
        <topology evidence="1">Peripheral membrane protein</topology>
        <orientation evidence="1">Cytoplasmic side</orientation>
    </subcellularLocation>
</comment>
<dbReference type="PANTHER" id="PTHR43484:SF1">
    <property type="entry name" value="FLAGELLAR MOTOR SWITCH PROTEIN FLIN"/>
    <property type="match status" value="1"/>
</dbReference>
<dbReference type="GO" id="GO:0009425">
    <property type="term" value="C:bacterial-type flagellum basal body"/>
    <property type="evidence" value="ECO:0007669"/>
    <property type="project" value="InterPro"/>
</dbReference>
<evidence type="ECO:0000256" key="6">
    <source>
        <dbReference type="ARBA" id="ARBA00022779"/>
    </source>
</evidence>
<evidence type="ECO:0000259" key="8">
    <source>
        <dbReference type="Pfam" id="PF01052"/>
    </source>
</evidence>
<accession>A0A0W0W077</accession>
<dbReference type="Gene3D" id="2.30.330.10">
    <property type="entry name" value="SpoA-like"/>
    <property type="match status" value="1"/>
</dbReference>
<dbReference type="Proteomes" id="UP000054908">
    <property type="component" value="Unassembled WGS sequence"/>
</dbReference>
<keyword evidence="9" id="KW-0969">Cilium</keyword>
<proteinExistence type="inferred from homology"/>
<dbReference type="GO" id="GO:0005886">
    <property type="term" value="C:plasma membrane"/>
    <property type="evidence" value="ECO:0007669"/>
    <property type="project" value="UniProtKB-SubCell"/>
</dbReference>
<keyword evidence="6" id="KW-0283">Flagellar rotation</keyword>
<evidence type="ECO:0000313" key="9">
    <source>
        <dbReference type="EMBL" id="KTD25829.1"/>
    </source>
</evidence>
<keyword evidence="9" id="KW-0282">Flagellum</keyword>
<dbReference type="EMBL" id="LNYL01000042">
    <property type="protein sequence ID" value="KTD25829.1"/>
    <property type="molecule type" value="Genomic_DNA"/>
</dbReference>
<dbReference type="InterPro" id="IPR036429">
    <property type="entry name" value="SpoA-like_sf"/>
</dbReference>
<dbReference type="RefSeq" id="WP_058452369.1">
    <property type="nucleotide sequence ID" value="NZ_CAAAIB010000004.1"/>
</dbReference>
<dbReference type="PATRIC" id="fig|466.6.peg.1686"/>
<keyword evidence="4" id="KW-1003">Cell membrane</keyword>
<dbReference type="SUPFAM" id="SSF101801">
    <property type="entry name" value="Surface presentation of antigens (SPOA)"/>
    <property type="match status" value="1"/>
</dbReference>
<evidence type="ECO:0000256" key="5">
    <source>
        <dbReference type="ARBA" id="ARBA00022500"/>
    </source>
</evidence>
<protein>
    <recommendedName>
        <fullName evidence="3">Flagellar motor switch protein FliN</fullName>
    </recommendedName>
</protein>
<reference evidence="9 10" key="1">
    <citation type="submission" date="2015-11" db="EMBL/GenBank/DDBJ databases">
        <title>Genomic analysis of 38 Legionella species identifies large and diverse effector repertoires.</title>
        <authorList>
            <person name="Burstein D."/>
            <person name="Amaro F."/>
            <person name="Zusman T."/>
            <person name="Lifshitz Z."/>
            <person name="Cohen O."/>
            <person name="Gilbert J.A."/>
            <person name="Pupko T."/>
            <person name="Shuman H.A."/>
            <person name="Segal G."/>
        </authorList>
    </citation>
    <scope>NUCLEOTIDE SEQUENCE [LARGE SCALE GENOMIC DNA]</scope>
    <source>
        <strain evidence="9 10">PX-1-G2-E2</strain>
    </source>
</reference>
<dbReference type="InterPro" id="IPR051469">
    <property type="entry name" value="FliN/MopA/SpaO"/>
</dbReference>
<dbReference type="PRINTS" id="PR00956">
    <property type="entry name" value="FLGMOTORFLIN"/>
</dbReference>
<evidence type="ECO:0000256" key="1">
    <source>
        <dbReference type="ARBA" id="ARBA00004413"/>
    </source>
</evidence>
<name>A0A0W0W077_9GAMM</name>
<dbReference type="PANTHER" id="PTHR43484">
    <property type="match status" value="1"/>
</dbReference>
<dbReference type="STRING" id="466.Lmac_1600"/>
<dbReference type="InterPro" id="IPR001543">
    <property type="entry name" value="FliN-like_C"/>
</dbReference>
<dbReference type="GO" id="GO:0071973">
    <property type="term" value="P:bacterial-type flagellum-dependent cell motility"/>
    <property type="evidence" value="ECO:0007669"/>
    <property type="project" value="InterPro"/>
</dbReference>
<keyword evidence="10" id="KW-1185">Reference proteome</keyword>
<evidence type="ECO:0000313" key="10">
    <source>
        <dbReference type="Proteomes" id="UP000054908"/>
    </source>
</evidence>
<dbReference type="GO" id="GO:0006935">
    <property type="term" value="P:chemotaxis"/>
    <property type="evidence" value="ECO:0007669"/>
    <property type="project" value="UniProtKB-KW"/>
</dbReference>
<keyword evidence="7" id="KW-0472">Membrane</keyword>
<keyword evidence="5" id="KW-0145">Chemotaxis</keyword>